<evidence type="ECO:0000256" key="1">
    <source>
        <dbReference type="ARBA" id="ARBA00001966"/>
    </source>
</evidence>
<dbReference type="PANTHER" id="PTHR30352">
    <property type="entry name" value="PYRUVATE FORMATE-LYASE-ACTIVATING ENZYME"/>
    <property type="match status" value="1"/>
</dbReference>
<comment type="caution">
    <text evidence="8">The sequence shown here is derived from an EMBL/GenBank/DDBJ whole genome shotgun (WGS) entry which is preliminary data.</text>
</comment>
<keyword evidence="5" id="KW-0408">Iron</keyword>
<evidence type="ECO:0000313" key="9">
    <source>
        <dbReference type="Proteomes" id="UP000722125"/>
    </source>
</evidence>
<gene>
    <name evidence="8" type="ORF">KIN34_07670</name>
</gene>
<dbReference type="Proteomes" id="UP000722125">
    <property type="component" value="Unassembled WGS sequence"/>
</dbReference>
<evidence type="ECO:0000256" key="4">
    <source>
        <dbReference type="ARBA" id="ARBA00022723"/>
    </source>
</evidence>
<dbReference type="InterPro" id="IPR012840">
    <property type="entry name" value="NrdG2"/>
</dbReference>
<comment type="cofactor">
    <cofactor evidence="1">
        <name>[4Fe-4S] cluster</name>
        <dbReference type="ChEBI" id="CHEBI:49883"/>
    </cofactor>
</comment>
<reference evidence="8 9" key="1">
    <citation type="submission" date="2021-05" db="EMBL/GenBank/DDBJ databases">
        <title>Description of Cellulomonas sp. DKR-3 sp. nov.</title>
        <authorList>
            <person name="Dahal R.H."/>
            <person name="Chaudhary D.K."/>
        </authorList>
    </citation>
    <scope>NUCLEOTIDE SEQUENCE [LARGE SCALE GENOMIC DNA]</scope>
    <source>
        <strain evidence="8 9">DKR-3</strain>
    </source>
</reference>
<dbReference type="PANTHER" id="PTHR30352:SF13">
    <property type="entry name" value="GLYCYL-RADICAL ENZYME ACTIVATING ENZYME YJJW-RELATED"/>
    <property type="match status" value="1"/>
</dbReference>
<dbReference type="SFLD" id="SFLDG01094">
    <property type="entry name" value="Uncharacterised_Radical_SAM_Su"/>
    <property type="match status" value="1"/>
</dbReference>
<keyword evidence="9" id="KW-1185">Reference proteome</keyword>
<dbReference type="NCBIfam" id="TIGR02495">
    <property type="entry name" value="NrdG2"/>
    <property type="match status" value="1"/>
</dbReference>
<evidence type="ECO:0000313" key="8">
    <source>
        <dbReference type="EMBL" id="MBT0994161.1"/>
    </source>
</evidence>
<dbReference type="EMBL" id="JAHBOH010000001">
    <property type="protein sequence ID" value="MBT0994161.1"/>
    <property type="molecule type" value="Genomic_DNA"/>
</dbReference>
<accession>A0ABS5TYH9</accession>
<protein>
    <submittedName>
        <fullName evidence="8">Anaerobic ribonucleoside-triphosphate reductase activating protein</fullName>
    </submittedName>
</protein>
<dbReference type="CDD" id="cd01335">
    <property type="entry name" value="Radical_SAM"/>
    <property type="match status" value="1"/>
</dbReference>
<keyword evidence="4" id="KW-0479">Metal-binding</keyword>
<dbReference type="InterPro" id="IPR013785">
    <property type="entry name" value="Aldolase_TIM"/>
</dbReference>
<dbReference type="Pfam" id="PF04055">
    <property type="entry name" value="Radical_SAM"/>
    <property type="match status" value="1"/>
</dbReference>
<proteinExistence type="predicted"/>
<dbReference type="Gene3D" id="3.20.20.70">
    <property type="entry name" value="Aldolase class I"/>
    <property type="match status" value="1"/>
</dbReference>
<evidence type="ECO:0000259" key="7">
    <source>
        <dbReference type="PROSITE" id="PS51918"/>
    </source>
</evidence>
<name>A0ABS5TYH9_9CELL</name>
<dbReference type="SFLD" id="SFLDS00029">
    <property type="entry name" value="Radical_SAM"/>
    <property type="match status" value="1"/>
</dbReference>
<keyword evidence="6" id="KW-0411">Iron-sulfur</keyword>
<dbReference type="InterPro" id="IPR058240">
    <property type="entry name" value="rSAM_sf"/>
</dbReference>
<evidence type="ECO:0000256" key="6">
    <source>
        <dbReference type="ARBA" id="ARBA00023014"/>
    </source>
</evidence>
<keyword evidence="2" id="KW-0004">4Fe-4S</keyword>
<sequence length="226" mass="24403">MSDERARPGARADGLVIAGVTRMSSCDWPGRLVATAFLQGCPWRCTYCHNHAILDARAPGQVAWQEVRELLARRTGLLDGVVFSGGEPTRQAALADAMREVRAAGFGVGLHTGGAYPRRLEALLPLVDWIGFDVKAPRTLYRAITRVGGPTTAADQAFTSLRLVLDAGVDVQVRTTVDPTVLSDEDVHALTAELRAVGVQDHVLQQVRPDGTTTEYQQALAAAHRR</sequence>
<dbReference type="InterPro" id="IPR034457">
    <property type="entry name" value="Organic_radical-activating"/>
</dbReference>
<organism evidence="8 9">
    <name type="scientific">Cellulomonas fulva</name>
    <dbReference type="NCBI Taxonomy" id="2835530"/>
    <lineage>
        <taxon>Bacteria</taxon>
        <taxon>Bacillati</taxon>
        <taxon>Actinomycetota</taxon>
        <taxon>Actinomycetes</taxon>
        <taxon>Micrococcales</taxon>
        <taxon>Cellulomonadaceae</taxon>
        <taxon>Cellulomonas</taxon>
    </lineage>
</organism>
<feature type="domain" description="Radical SAM core" evidence="7">
    <location>
        <begin position="28"/>
        <end position="226"/>
    </location>
</feature>
<evidence type="ECO:0000256" key="5">
    <source>
        <dbReference type="ARBA" id="ARBA00023004"/>
    </source>
</evidence>
<dbReference type="PROSITE" id="PS51918">
    <property type="entry name" value="RADICAL_SAM"/>
    <property type="match status" value="1"/>
</dbReference>
<evidence type="ECO:0000256" key="2">
    <source>
        <dbReference type="ARBA" id="ARBA00022485"/>
    </source>
</evidence>
<dbReference type="InterPro" id="IPR007197">
    <property type="entry name" value="rSAM"/>
</dbReference>
<evidence type="ECO:0000256" key="3">
    <source>
        <dbReference type="ARBA" id="ARBA00022691"/>
    </source>
</evidence>
<keyword evidence="3" id="KW-0949">S-adenosyl-L-methionine</keyword>
<dbReference type="SUPFAM" id="SSF102114">
    <property type="entry name" value="Radical SAM enzymes"/>
    <property type="match status" value="1"/>
</dbReference>